<proteinExistence type="predicted"/>
<dbReference type="PANTHER" id="PTHR46246:SF1">
    <property type="entry name" value="GUANOSINE-3',5'-BIS(DIPHOSPHATE) 3'-PYROPHOSPHOHYDROLASE MESH1"/>
    <property type="match status" value="1"/>
</dbReference>
<evidence type="ECO:0008006" key="3">
    <source>
        <dbReference type="Google" id="ProtNLM"/>
    </source>
</evidence>
<gene>
    <name evidence="1" type="ORF">DC3_53060</name>
</gene>
<comment type="caution">
    <text evidence="1">The sequence shown here is derived from an EMBL/GenBank/DDBJ whole genome shotgun (WGS) entry which is preliminary data.</text>
</comment>
<dbReference type="GO" id="GO:0008893">
    <property type="term" value="F:guanosine-3',5'-bis(diphosphate) 3'-diphosphatase activity"/>
    <property type="evidence" value="ECO:0007669"/>
    <property type="project" value="TreeGrafter"/>
</dbReference>
<evidence type="ECO:0000313" key="2">
    <source>
        <dbReference type="Proteomes" id="UP000321306"/>
    </source>
</evidence>
<dbReference type="CDD" id="cd00077">
    <property type="entry name" value="HDc"/>
    <property type="match status" value="1"/>
</dbReference>
<dbReference type="InterPro" id="IPR003607">
    <property type="entry name" value="HD/PDEase_dom"/>
</dbReference>
<protein>
    <recommendedName>
        <fullName evidence="3">Phosphohydrolase</fullName>
    </recommendedName>
</protein>
<dbReference type="AlphaFoldDB" id="A0A511NBA8"/>
<reference evidence="1 2" key="1">
    <citation type="submission" date="2019-07" db="EMBL/GenBank/DDBJ databases">
        <title>Whole genome shotgun sequence of Deinococcus cellulosilyticus NBRC 106333.</title>
        <authorList>
            <person name="Hosoyama A."/>
            <person name="Uohara A."/>
            <person name="Ohji S."/>
            <person name="Ichikawa N."/>
        </authorList>
    </citation>
    <scope>NUCLEOTIDE SEQUENCE [LARGE SCALE GENOMIC DNA]</scope>
    <source>
        <strain evidence="1 2">NBRC 106333</strain>
    </source>
</reference>
<evidence type="ECO:0000313" key="1">
    <source>
        <dbReference type="EMBL" id="GEM49671.1"/>
    </source>
</evidence>
<dbReference type="Proteomes" id="UP000321306">
    <property type="component" value="Unassembled WGS sequence"/>
</dbReference>
<dbReference type="Gene3D" id="1.10.3210.10">
    <property type="entry name" value="Hypothetical protein af1432"/>
    <property type="match status" value="1"/>
</dbReference>
<dbReference type="RefSeq" id="WP_222594835.1">
    <property type="nucleotide sequence ID" value="NZ_BJXB01000040.1"/>
</dbReference>
<sequence>MMVSPALLTESFQIALDFAYRNHHTQTRKGPLPVPYLGHLLGVCSLVIEHGGNETEAIAALLHDTIEDVGEAAIPDIRRLFGDEVLDIVLGCTDASKEAKDRAQDVRADWLGRKERYLQGIPDKSASARLVALADKVYNARSIQEDYLDIGDAVWSRFTGGKWGTLWYYRALTEAFRKTSSDLHPRYQRLVKLLARTTQETERMLGVSDYGAGEFRQHFLRM</sequence>
<organism evidence="1 2">
    <name type="scientific">Deinococcus cellulosilyticus (strain DSM 18568 / NBRC 106333 / KACC 11606 / 5516J-15)</name>
    <dbReference type="NCBI Taxonomy" id="1223518"/>
    <lineage>
        <taxon>Bacteria</taxon>
        <taxon>Thermotogati</taxon>
        <taxon>Deinococcota</taxon>
        <taxon>Deinococci</taxon>
        <taxon>Deinococcales</taxon>
        <taxon>Deinococcaceae</taxon>
        <taxon>Deinococcus</taxon>
    </lineage>
</organism>
<dbReference type="InterPro" id="IPR052194">
    <property type="entry name" value="MESH1"/>
</dbReference>
<dbReference type="Pfam" id="PF13328">
    <property type="entry name" value="HD_4"/>
    <property type="match status" value="1"/>
</dbReference>
<keyword evidence="2" id="KW-1185">Reference proteome</keyword>
<accession>A0A511NBA8</accession>
<dbReference type="EMBL" id="BJXB01000040">
    <property type="protein sequence ID" value="GEM49671.1"/>
    <property type="molecule type" value="Genomic_DNA"/>
</dbReference>
<dbReference type="PANTHER" id="PTHR46246">
    <property type="entry name" value="GUANOSINE-3',5'-BIS(DIPHOSPHATE) 3'-PYROPHOSPHOHYDROLASE MESH1"/>
    <property type="match status" value="1"/>
</dbReference>
<dbReference type="SUPFAM" id="SSF109604">
    <property type="entry name" value="HD-domain/PDEase-like"/>
    <property type="match status" value="1"/>
</dbReference>
<name>A0A511NBA8_DEIC1</name>